<dbReference type="EMBL" id="GL883078">
    <property type="protein sequence ID" value="EGF90883.1"/>
    <property type="molecule type" value="Genomic_DNA"/>
</dbReference>
<dbReference type="HOGENOM" id="CLU_768684_0_0_5"/>
<evidence type="ECO:0000313" key="2">
    <source>
        <dbReference type="EMBL" id="EGF90883.1"/>
    </source>
</evidence>
<keyword evidence="1" id="KW-0732">Signal</keyword>
<keyword evidence="3" id="KW-1185">Reference proteome</keyword>
<organism evidence="2 3">
    <name type="scientific">Asticcacaulis biprosthecium C19</name>
    <dbReference type="NCBI Taxonomy" id="715226"/>
    <lineage>
        <taxon>Bacteria</taxon>
        <taxon>Pseudomonadati</taxon>
        <taxon>Pseudomonadota</taxon>
        <taxon>Alphaproteobacteria</taxon>
        <taxon>Caulobacterales</taxon>
        <taxon>Caulobacteraceae</taxon>
        <taxon>Asticcacaulis</taxon>
    </lineage>
</organism>
<evidence type="ECO:0000256" key="1">
    <source>
        <dbReference type="SAM" id="SignalP"/>
    </source>
</evidence>
<reference evidence="3" key="1">
    <citation type="submission" date="2011-03" db="EMBL/GenBank/DDBJ databases">
        <title>Draft genome sequence of Brevundimonas diminuta.</title>
        <authorList>
            <person name="Brown P.J.B."/>
            <person name="Buechlein A."/>
            <person name="Hemmerich C."/>
            <person name="Brun Y.V."/>
        </authorList>
    </citation>
    <scope>NUCLEOTIDE SEQUENCE [LARGE SCALE GENOMIC DNA]</scope>
    <source>
        <strain evidence="3">C19</strain>
    </source>
</reference>
<protein>
    <submittedName>
        <fullName evidence="2">Uncharacterized protein</fullName>
    </submittedName>
</protein>
<dbReference type="Gene3D" id="2.40.128.130">
    <property type="entry name" value="Autotransporter beta-domain"/>
    <property type="match status" value="1"/>
</dbReference>
<dbReference type="InterPro" id="IPR036709">
    <property type="entry name" value="Autotransporte_beta_dom_sf"/>
</dbReference>
<evidence type="ECO:0000313" key="3">
    <source>
        <dbReference type="Proteomes" id="UP000006512"/>
    </source>
</evidence>
<feature type="signal peptide" evidence="1">
    <location>
        <begin position="1"/>
        <end position="28"/>
    </location>
</feature>
<dbReference type="SUPFAM" id="SSF103515">
    <property type="entry name" value="Autotransporter"/>
    <property type="match status" value="1"/>
</dbReference>
<sequence length="360" mass="38232">MGVSMKLKQISFVTLTFGLLLAPIAGQAQSLSQCGGDNYLVLRGPDPGGQNEDIPLGGEAETFATATDTACQSDSINSSTSLVTLTLMQSLAASASDRGLWALGNRENVNFSGEGSGDGDSDFYAAGIDYNFGNQSSISFGAGLAGFDTAQSAAETRNYAGRRSGSRGTGAIAYIDYVKTLSSADVIDFNLSASYFKLDAYSETSLGEFGFRDESDGTSSGVNASVQYQHRFRDSNSMLVALAGIGAVRNEFNNSAIHDRDDRFLYGTLGYILDVSEHLTLSLEGQLQNAGTDFSYNARTSLSDEIFYVTNGGTMLSLVAGASVALDPKWSATVSVGTHRGEDYESNSLFLLFRRSFGNR</sequence>
<dbReference type="AlphaFoldDB" id="F4QNH5"/>
<feature type="chain" id="PRO_5003320992" evidence="1">
    <location>
        <begin position="29"/>
        <end position="360"/>
    </location>
</feature>
<proteinExistence type="predicted"/>
<gene>
    <name evidence="2" type="ORF">ABI_22950</name>
</gene>
<accession>F4QNH5</accession>
<dbReference type="STRING" id="715226.ABI_22950"/>
<name>F4QNH5_9CAUL</name>
<dbReference type="Proteomes" id="UP000006512">
    <property type="component" value="Unassembled WGS sequence"/>
</dbReference>